<evidence type="ECO:0000256" key="4">
    <source>
        <dbReference type="ARBA" id="ARBA00022448"/>
    </source>
</evidence>
<keyword evidence="11" id="KW-1006">Bacterial flagellum protein export</keyword>
<evidence type="ECO:0000256" key="11">
    <source>
        <dbReference type="ARBA" id="ARBA00023225"/>
    </source>
</evidence>
<dbReference type="InterPro" id="IPR027417">
    <property type="entry name" value="P-loop_NTPase"/>
</dbReference>
<dbReference type="GO" id="GO:0005047">
    <property type="term" value="F:signal recognition particle binding"/>
    <property type="evidence" value="ECO:0007669"/>
    <property type="project" value="TreeGrafter"/>
</dbReference>
<keyword evidence="9" id="KW-0342">GTP-binding</keyword>
<evidence type="ECO:0000256" key="3">
    <source>
        <dbReference type="ARBA" id="ARBA00014919"/>
    </source>
</evidence>
<dbReference type="GO" id="GO:0006614">
    <property type="term" value="P:SRP-dependent cotranslational protein targeting to membrane"/>
    <property type="evidence" value="ECO:0007669"/>
    <property type="project" value="InterPro"/>
</dbReference>
<evidence type="ECO:0000256" key="7">
    <source>
        <dbReference type="ARBA" id="ARBA00022795"/>
    </source>
</evidence>
<dbReference type="InterPro" id="IPR000897">
    <property type="entry name" value="SRP54_GTPase_dom"/>
</dbReference>
<evidence type="ECO:0000256" key="12">
    <source>
        <dbReference type="ARBA" id="ARBA00025337"/>
    </source>
</evidence>
<feature type="domain" description="SRP54-type proteins GTP-binding" evidence="15">
    <location>
        <begin position="176"/>
        <end position="371"/>
    </location>
</feature>
<dbReference type="PANTHER" id="PTHR43134:SF3">
    <property type="entry name" value="FLAGELLAR BIOSYNTHESIS PROTEIN FLHF"/>
    <property type="match status" value="1"/>
</dbReference>
<dbReference type="SUPFAM" id="SSF52540">
    <property type="entry name" value="P-loop containing nucleoside triphosphate hydrolases"/>
    <property type="match status" value="2"/>
</dbReference>
<keyword evidence="4" id="KW-0813">Transport</keyword>
<keyword evidence="16" id="KW-0282">Flagellum</keyword>
<dbReference type="InterPro" id="IPR047040">
    <property type="entry name" value="FlhF__GTPase_dom"/>
</dbReference>
<keyword evidence="16" id="KW-0966">Cell projection</keyword>
<keyword evidence="10" id="KW-0472">Membrane</keyword>
<dbReference type="PANTHER" id="PTHR43134">
    <property type="entry name" value="SIGNAL RECOGNITION PARTICLE RECEPTOR SUBUNIT ALPHA"/>
    <property type="match status" value="1"/>
</dbReference>
<dbReference type="RefSeq" id="WP_149485955.1">
    <property type="nucleotide sequence ID" value="NZ_CP036150.1"/>
</dbReference>
<keyword evidence="5" id="KW-1003">Cell membrane</keyword>
<dbReference type="AlphaFoldDB" id="A0A5C1QI98"/>
<evidence type="ECO:0000259" key="14">
    <source>
        <dbReference type="SMART" id="SM00382"/>
    </source>
</evidence>
<reference evidence="16 17" key="1">
    <citation type="submission" date="2019-02" db="EMBL/GenBank/DDBJ databases">
        <title>Complete Genome Sequence and Methylome Analysis of free living Spirochaetas.</title>
        <authorList>
            <person name="Fomenkov A."/>
            <person name="Dubinina G."/>
            <person name="Leshcheva N."/>
            <person name="Mikheeva N."/>
            <person name="Grabovich M."/>
            <person name="Vincze T."/>
            <person name="Roberts R.J."/>
        </authorList>
    </citation>
    <scope>NUCLEOTIDE SEQUENCE [LARGE SCALE GENOMIC DNA]</scope>
    <source>
        <strain evidence="16 17">K2</strain>
    </source>
</reference>
<evidence type="ECO:0000256" key="2">
    <source>
        <dbReference type="ARBA" id="ARBA00008531"/>
    </source>
</evidence>
<dbReference type="OrthoDB" id="9778554at2"/>
<dbReference type="SMART" id="SM00962">
    <property type="entry name" value="SRP54"/>
    <property type="match status" value="1"/>
</dbReference>
<protein>
    <recommendedName>
        <fullName evidence="3">Flagellar biosynthesis protein FlhF</fullName>
    </recommendedName>
    <alternativeName>
        <fullName evidence="13">Flagella-associated GTP-binding protein</fullName>
    </alternativeName>
</protein>
<evidence type="ECO:0000256" key="8">
    <source>
        <dbReference type="ARBA" id="ARBA00022927"/>
    </source>
</evidence>
<keyword evidence="8" id="KW-0653">Protein transport</keyword>
<evidence type="ECO:0000313" key="16">
    <source>
        <dbReference type="EMBL" id="QEN07875.1"/>
    </source>
</evidence>
<dbReference type="GO" id="GO:0005525">
    <property type="term" value="F:GTP binding"/>
    <property type="evidence" value="ECO:0007669"/>
    <property type="project" value="UniProtKB-KW"/>
</dbReference>
<proteinExistence type="inferred from homology"/>
<dbReference type="Gene3D" id="3.40.50.300">
    <property type="entry name" value="P-loop containing nucleotide triphosphate hydrolases"/>
    <property type="match status" value="1"/>
</dbReference>
<dbReference type="Gene3D" id="1.20.120.1380">
    <property type="entry name" value="Flagellar FlhF biosynthesis protein, N domain"/>
    <property type="match status" value="1"/>
</dbReference>
<feature type="domain" description="AAA+ ATPase" evidence="14">
    <location>
        <begin position="175"/>
        <end position="348"/>
    </location>
</feature>
<evidence type="ECO:0000256" key="1">
    <source>
        <dbReference type="ARBA" id="ARBA00004413"/>
    </source>
</evidence>
<dbReference type="EMBL" id="CP036150">
    <property type="protein sequence ID" value="QEN07875.1"/>
    <property type="molecule type" value="Genomic_DNA"/>
</dbReference>
<dbReference type="KEGG" id="ock:EXM22_07680"/>
<keyword evidence="17" id="KW-1185">Reference proteome</keyword>
<dbReference type="GO" id="GO:0005886">
    <property type="term" value="C:plasma membrane"/>
    <property type="evidence" value="ECO:0007669"/>
    <property type="project" value="UniProtKB-SubCell"/>
</dbReference>
<keyword evidence="7" id="KW-1005">Bacterial flagellum biogenesis</keyword>
<dbReference type="Proteomes" id="UP000324209">
    <property type="component" value="Chromosome"/>
</dbReference>
<evidence type="ECO:0000256" key="13">
    <source>
        <dbReference type="ARBA" id="ARBA00030866"/>
    </source>
</evidence>
<evidence type="ECO:0000313" key="17">
    <source>
        <dbReference type="Proteomes" id="UP000324209"/>
    </source>
</evidence>
<gene>
    <name evidence="16" type="ORF">EXM22_07680</name>
</gene>
<comment type="function">
    <text evidence="12">Necessary for flagellar biosynthesis. May be involved in translocation of the flagellum.</text>
</comment>
<dbReference type="CDD" id="cd17873">
    <property type="entry name" value="FlhF"/>
    <property type="match status" value="1"/>
</dbReference>
<evidence type="ECO:0000256" key="6">
    <source>
        <dbReference type="ARBA" id="ARBA00022741"/>
    </source>
</evidence>
<comment type="subcellular location">
    <subcellularLocation>
        <location evidence="1">Cell membrane</location>
        <topology evidence="1">Peripheral membrane protein</topology>
        <orientation evidence="1">Cytoplasmic side</orientation>
    </subcellularLocation>
</comment>
<evidence type="ECO:0000256" key="5">
    <source>
        <dbReference type="ARBA" id="ARBA00022475"/>
    </source>
</evidence>
<accession>A0A5C1QI98</accession>
<comment type="similarity">
    <text evidence="2">Belongs to the GTP-binding SRP family.</text>
</comment>
<name>A0A5C1QI98_9SPIO</name>
<dbReference type="GO" id="GO:0015031">
    <property type="term" value="P:protein transport"/>
    <property type="evidence" value="ECO:0007669"/>
    <property type="project" value="UniProtKB-KW"/>
</dbReference>
<dbReference type="Pfam" id="PF00448">
    <property type="entry name" value="SRP54"/>
    <property type="match status" value="1"/>
</dbReference>
<organism evidence="16 17">
    <name type="scientific">Oceanispirochaeta crateris</name>
    <dbReference type="NCBI Taxonomy" id="2518645"/>
    <lineage>
        <taxon>Bacteria</taxon>
        <taxon>Pseudomonadati</taxon>
        <taxon>Spirochaetota</taxon>
        <taxon>Spirochaetia</taxon>
        <taxon>Spirochaetales</taxon>
        <taxon>Spirochaetaceae</taxon>
        <taxon>Oceanispirochaeta</taxon>
    </lineage>
</organism>
<evidence type="ECO:0000256" key="9">
    <source>
        <dbReference type="ARBA" id="ARBA00023134"/>
    </source>
</evidence>
<dbReference type="GO" id="GO:0044781">
    <property type="term" value="P:bacterial-type flagellum organization"/>
    <property type="evidence" value="ECO:0007669"/>
    <property type="project" value="UniProtKB-KW"/>
</dbReference>
<evidence type="ECO:0000259" key="15">
    <source>
        <dbReference type="SMART" id="SM00962"/>
    </source>
</evidence>
<dbReference type="FunFam" id="3.40.50.300:FF:000695">
    <property type="entry name" value="Flagellar biosynthesis regulator FlhF"/>
    <property type="match status" value="1"/>
</dbReference>
<dbReference type="InterPro" id="IPR003593">
    <property type="entry name" value="AAA+_ATPase"/>
</dbReference>
<sequence length="392" mass="44372">MEQHFTESGYTHAEVISNIRVKYGDKAKILFYKSVRLGGFMGLFSKDGVEYTGYITDNPGIKRKEADEKNKKEILNLAQSQKGSTLDEVLKEVKELKEKMNIHPREEAPLHPSLSQMKSLLKDNDFSDTYIDDMITRLRREFSLEDLDQYSLLEEAVMTWVGESLREHQDPLVPSPRVFVLVGPTGVGKTTTIAKLAAINGVTSGDASLSVCMITIDNYRIGARTQIETYGDIMGIPVFTAESYEDLKEKIEINRDQDLIFVDTIGKSPRDFMKLAEMRSIVEACGDNAEIHLAISSTTKDKDIHEILDQFEPFHYKSVILTKLDETTQVGNLISILSQRKKALSYITDGQGVPQDISRNTRAKLLNYLTGFSCDTEQILSKLDKKYNRMWS</sequence>
<evidence type="ECO:0000256" key="10">
    <source>
        <dbReference type="ARBA" id="ARBA00023136"/>
    </source>
</evidence>
<keyword evidence="16" id="KW-0969">Cilium</keyword>
<dbReference type="GO" id="GO:0003924">
    <property type="term" value="F:GTPase activity"/>
    <property type="evidence" value="ECO:0007669"/>
    <property type="project" value="InterPro"/>
</dbReference>
<keyword evidence="6" id="KW-0547">Nucleotide-binding</keyword>
<dbReference type="SMART" id="SM00382">
    <property type="entry name" value="AAA"/>
    <property type="match status" value="1"/>
</dbReference>